<dbReference type="PANTHER" id="PTHR30163">
    <property type="entry name" value="MEMBRANE-BOUND LYTIC MUREIN TRANSGLYCOSYLASE B"/>
    <property type="match status" value="1"/>
</dbReference>
<dbReference type="GO" id="GO:0009253">
    <property type="term" value="P:peptidoglycan catabolic process"/>
    <property type="evidence" value="ECO:0007669"/>
    <property type="project" value="TreeGrafter"/>
</dbReference>
<dbReference type="SUPFAM" id="SSF53955">
    <property type="entry name" value="Lysozyme-like"/>
    <property type="match status" value="1"/>
</dbReference>
<dbReference type="InterPro" id="IPR031304">
    <property type="entry name" value="SLT_2"/>
</dbReference>
<keyword evidence="2" id="KW-0732">Signal</keyword>
<dbReference type="PANTHER" id="PTHR30163:SF9">
    <property type="entry name" value="MEMBRANE-BOUND LYTIC MUREIN TRANSGLYCOSYLASE B"/>
    <property type="match status" value="1"/>
</dbReference>
<evidence type="ECO:0000313" key="5">
    <source>
        <dbReference type="Proteomes" id="UP000198640"/>
    </source>
</evidence>
<accession>A0A1H3LHR3</accession>
<dbReference type="InterPro" id="IPR023346">
    <property type="entry name" value="Lysozyme-like_dom_sf"/>
</dbReference>
<dbReference type="InterPro" id="IPR011757">
    <property type="entry name" value="Lytic_transglycosylase_MltB"/>
</dbReference>
<feature type="active site" evidence="1">
    <location>
        <position position="136"/>
    </location>
</feature>
<dbReference type="FunFam" id="1.10.8.350:FF:000001">
    <property type="entry name" value="Lytic murein transglycosylase B"/>
    <property type="match status" value="1"/>
</dbReference>
<dbReference type="NCBIfam" id="TIGR02282">
    <property type="entry name" value="MltB"/>
    <property type="match status" value="1"/>
</dbReference>
<evidence type="ECO:0000313" key="4">
    <source>
        <dbReference type="EMBL" id="SDY63395.1"/>
    </source>
</evidence>
<dbReference type="PROSITE" id="PS51257">
    <property type="entry name" value="PROKAR_LIPOPROTEIN"/>
    <property type="match status" value="1"/>
</dbReference>
<dbReference type="EMBL" id="FNOY01000049">
    <property type="protein sequence ID" value="SDY63395.1"/>
    <property type="molecule type" value="Genomic_DNA"/>
</dbReference>
<evidence type="ECO:0000256" key="1">
    <source>
        <dbReference type="PIRSR" id="PIRSR611757-1"/>
    </source>
</evidence>
<organism evidence="4 5">
    <name type="scientific">Nitrosomonas halophila</name>
    <dbReference type="NCBI Taxonomy" id="44576"/>
    <lineage>
        <taxon>Bacteria</taxon>
        <taxon>Pseudomonadati</taxon>
        <taxon>Pseudomonadota</taxon>
        <taxon>Betaproteobacteria</taxon>
        <taxon>Nitrosomonadales</taxon>
        <taxon>Nitrosomonadaceae</taxon>
        <taxon>Nitrosomonas</taxon>
    </lineage>
</organism>
<dbReference type="GO" id="GO:0008933">
    <property type="term" value="F:peptidoglycan lytic transglycosylase activity"/>
    <property type="evidence" value="ECO:0007669"/>
    <property type="project" value="TreeGrafter"/>
</dbReference>
<evidence type="ECO:0000256" key="2">
    <source>
        <dbReference type="SAM" id="SignalP"/>
    </source>
</evidence>
<dbReference type="Gene3D" id="1.10.530.10">
    <property type="match status" value="1"/>
</dbReference>
<sequence>MKSFRLLQRPINRYIGALLWAMMLVAGTTSCSATQPASTLRPEIDNFITEMVNRHGFSQSELESVFNQVRFQPSVLRLISAPASAISWNEYRGRFVNAQRIKGGVDFWNTHAQDLARARKIYGVPEEIIVAIIGIETSYGATTGNHRVIDALTTLAFDFPRRADFFREELEHYLLLTKEQNFDLFGIKGSYAGAIGVPQFMPGSYRRYAVDFDGDGQIDLANNAADAIGSVANYLKAYGWQPNEPIAIRARATTEALQAFLDAGIEPSYSVAHLRQAGIVPINNAPSDESLAALIELNAQGERQLWLGFRNFYVITRYNRSTFYAMSVFELAKAIHAGKHAGRKL</sequence>
<dbReference type="AlphaFoldDB" id="A0A1H3LHR3"/>
<dbReference type="Proteomes" id="UP000198640">
    <property type="component" value="Unassembled WGS sequence"/>
</dbReference>
<proteinExistence type="predicted"/>
<dbReference type="OrthoDB" id="9772911at2"/>
<feature type="chain" id="PRO_5011650508" evidence="2">
    <location>
        <begin position="34"/>
        <end position="345"/>
    </location>
</feature>
<keyword evidence="5" id="KW-1185">Reference proteome</keyword>
<protein>
    <submittedName>
        <fullName evidence="4">Membrane-bound lytic murein transglycosylase B</fullName>
    </submittedName>
</protein>
<dbReference type="Pfam" id="PF13406">
    <property type="entry name" value="SLT_2"/>
    <property type="match status" value="1"/>
</dbReference>
<dbReference type="RefSeq" id="WP_090414958.1">
    <property type="nucleotide sequence ID" value="NZ_FNOY01000049.1"/>
</dbReference>
<name>A0A1H3LHR3_9PROT</name>
<dbReference type="STRING" id="44576.SAMN05421881_10494"/>
<reference evidence="4 5" key="1">
    <citation type="submission" date="2016-10" db="EMBL/GenBank/DDBJ databases">
        <authorList>
            <person name="de Groot N.N."/>
        </authorList>
    </citation>
    <scope>NUCLEOTIDE SEQUENCE [LARGE SCALE GENOMIC DNA]</scope>
    <source>
        <strain evidence="4 5">Nm1</strain>
    </source>
</reference>
<dbReference type="CDD" id="cd13399">
    <property type="entry name" value="Slt35-like"/>
    <property type="match status" value="1"/>
</dbReference>
<feature type="domain" description="Transglycosylase SLT" evidence="3">
    <location>
        <begin position="41"/>
        <end position="333"/>
    </location>
</feature>
<feature type="signal peptide" evidence="2">
    <location>
        <begin position="1"/>
        <end position="33"/>
    </location>
</feature>
<dbReference type="Gene3D" id="1.10.8.350">
    <property type="entry name" value="Bacterial muramidase"/>
    <property type="match status" value="1"/>
</dbReference>
<dbReference type="InterPro" id="IPR043426">
    <property type="entry name" value="MltB-like"/>
</dbReference>
<gene>
    <name evidence="4" type="ORF">SAMN05421881_10494</name>
</gene>
<evidence type="ECO:0000259" key="3">
    <source>
        <dbReference type="Pfam" id="PF13406"/>
    </source>
</evidence>